<evidence type="ECO:0000256" key="1">
    <source>
        <dbReference type="SAM" id="SignalP"/>
    </source>
</evidence>
<feature type="chain" id="PRO_5013682866" description="Alpha/beta hydrolase" evidence="1">
    <location>
        <begin position="19"/>
        <end position="250"/>
    </location>
</feature>
<dbReference type="Gene3D" id="3.40.50.1820">
    <property type="entry name" value="alpha/beta hydrolase"/>
    <property type="match status" value="1"/>
</dbReference>
<evidence type="ECO:0000313" key="2">
    <source>
        <dbReference type="EMBL" id="DAB36042.1"/>
    </source>
</evidence>
<dbReference type="Proteomes" id="UP000231638">
    <property type="component" value="Unassembled WGS sequence"/>
</dbReference>
<evidence type="ECO:0000313" key="3">
    <source>
        <dbReference type="Proteomes" id="UP000231638"/>
    </source>
</evidence>
<feature type="signal peptide" evidence="1">
    <location>
        <begin position="1"/>
        <end position="18"/>
    </location>
</feature>
<dbReference type="STRING" id="366522.GCA_001548055_02474"/>
<dbReference type="AlphaFoldDB" id="A0A2D3W3S6"/>
<keyword evidence="1" id="KW-0732">Signal</keyword>
<dbReference type="InterPro" id="IPR029058">
    <property type="entry name" value="AB_hydrolase_fold"/>
</dbReference>
<reference evidence="2 3" key="1">
    <citation type="journal article" date="2017" name="Front. Microbiol.">
        <title>Comparative Genomic Analysis of the Class Epsilonproteobacteria and Proposed Reclassification to Epsilonbacteraeota (phyl. nov.).</title>
        <authorList>
            <person name="Waite D.W."/>
            <person name="Vanwonterghem I."/>
            <person name="Rinke C."/>
            <person name="Parks D.H."/>
            <person name="Zhang Y."/>
            <person name="Takai K."/>
            <person name="Sievert S.M."/>
            <person name="Simon J."/>
            <person name="Campbell B.J."/>
            <person name="Hanson T.E."/>
            <person name="Woyke T."/>
            <person name="Klotz M.G."/>
            <person name="Hugenholtz P."/>
        </authorList>
    </citation>
    <scope>NUCLEOTIDE SEQUENCE [LARGE SCALE GENOMIC DNA]</scope>
    <source>
        <strain evidence="2">UBA11420</strain>
    </source>
</reference>
<sequence>MAKYSLSILLLFMSFLHAHILDIPTRDGVSERIMFRESPTAKAAVILFAGGHGGIQLKQDGTFGWGEGNFLMRTRELFVDAHLTVVIVDAPSDRQREPYLNGFRQSKEHVQDIQNVIDWVKTKTNVPIWLVGTSRGTQSVAYAATHGIQGVSGFVLTSTILSDPKSDAVPQMPLEKISMPVLVVHHTNDGCVHCSPSLIDTLMKKLPFAELIMIQGGKSQGDPCMAYAYHGFNGAESETLSKIADWIIAH</sequence>
<evidence type="ECO:0008006" key="4">
    <source>
        <dbReference type="Google" id="ProtNLM"/>
    </source>
</evidence>
<protein>
    <recommendedName>
        <fullName evidence="4">Alpha/beta hydrolase</fullName>
    </recommendedName>
</protein>
<name>A0A2D3W3S6_9BACT</name>
<proteinExistence type="predicted"/>
<gene>
    <name evidence="2" type="ORF">CFH80_06965</name>
</gene>
<dbReference type="SUPFAM" id="SSF53474">
    <property type="entry name" value="alpha/beta-Hydrolases"/>
    <property type="match status" value="1"/>
</dbReference>
<dbReference type="EMBL" id="DLUG01000183">
    <property type="protein sequence ID" value="DAB36042.1"/>
    <property type="molecule type" value="Genomic_DNA"/>
</dbReference>
<accession>A0A2D3W3S6</accession>
<comment type="caution">
    <text evidence="2">The sequence shown here is derived from an EMBL/GenBank/DDBJ whole genome shotgun (WGS) entry which is preliminary data.</text>
</comment>
<organism evidence="2 3">
    <name type="scientific">Sulfurospirillum cavolei</name>
    <dbReference type="NCBI Taxonomy" id="366522"/>
    <lineage>
        <taxon>Bacteria</taxon>
        <taxon>Pseudomonadati</taxon>
        <taxon>Campylobacterota</taxon>
        <taxon>Epsilonproteobacteria</taxon>
        <taxon>Campylobacterales</taxon>
        <taxon>Sulfurospirillaceae</taxon>
        <taxon>Sulfurospirillum</taxon>
    </lineage>
</organism>